<protein>
    <submittedName>
        <fullName evidence="1">Uncharacterized protein</fullName>
    </submittedName>
</protein>
<keyword evidence="2" id="KW-1185">Reference proteome</keyword>
<accession>A0A564WDF8</accession>
<reference evidence="1" key="1">
    <citation type="submission" date="2018-11" db="EMBL/GenBank/DDBJ databases">
        <authorList>
            <person name="Onetto C."/>
        </authorList>
    </citation>
    <scope>NUCLEOTIDE SEQUENCE [LARGE SCALE GENOMIC DNA]</scope>
</reference>
<evidence type="ECO:0000313" key="2">
    <source>
        <dbReference type="Proteomes" id="UP000326641"/>
    </source>
</evidence>
<organism evidence="1 2">
    <name type="scientific">Candidatus Defluviicoccus seviourii</name>
    <dbReference type="NCBI Taxonomy" id="2565273"/>
    <lineage>
        <taxon>Bacteria</taxon>
        <taxon>Pseudomonadati</taxon>
        <taxon>Pseudomonadota</taxon>
        <taxon>Alphaproteobacteria</taxon>
        <taxon>Rhodospirillales</taxon>
        <taxon>Rhodospirillaceae</taxon>
        <taxon>Defluviicoccus</taxon>
    </lineage>
</organism>
<proteinExistence type="predicted"/>
<evidence type="ECO:0000313" key="1">
    <source>
        <dbReference type="EMBL" id="VUX46341.1"/>
    </source>
</evidence>
<name>A0A564WDF8_9PROT</name>
<dbReference type="EMBL" id="UXAT02000013">
    <property type="protein sequence ID" value="VUX46341.1"/>
    <property type="molecule type" value="Genomic_DNA"/>
</dbReference>
<dbReference type="Proteomes" id="UP000326641">
    <property type="component" value="Unassembled WGS sequence"/>
</dbReference>
<sequence length="98" mass="11717">MASKHLKRLKNSYVPECFFNTEQKKQYLLVNRIYHYYELVYMFEITLIHLSRQRSKLNACLYISRACAPTLIITLRFDKRNVSFSTRDSTSGFTRKPL</sequence>
<gene>
    <name evidence="1" type="ORF">DF3PA_200023</name>
</gene>
<comment type="caution">
    <text evidence="1">The sequence shown here is derived from an EMBL/GenBank/DDBJ whole genome shotgun (WGS) entry which is preliminary data.</text>
</comment>
<dbReference type="AlphaFoldDB" id="A0A564WDF8"/>